<dbReference type="SUPFAM" id="SSF55811">
    <property type="entry name" value="Nudix"/>
    <property type="match status" value="1"/>
</dbReference>
<comment type="cofactor">
    <cofactor evidence="1">
        <name>Mg(2+)</name>
        <dbReference type="ChEBI" id="CHEBI:18420"/>
    </cofactor>
</comment>
<dbReference type="InterPro" id="IPR000086">
    <property type="entry name" value="NUDIX_hydrolase_dom"/>
</dbReference>
<accession>A0A3B0RQ65</accession>
<dbReference type="PROSITE" id="PS51462">
    <property type="entry name" value="NUDIX"/>
    <property type="match status" value="1"/>
</dbReference>
<feature type="domain" description="Nudix hydrolase" evidence="3">
    <location>
        <begin position="38"/>
        <end position="169"/>
    </location>
</feature>
<sequence>MTQFEITSEEVVVATGFLTTSKLLVRTPTGDELIRYVIRHPGAVAAVVWDGAEILLIRQYRSATDSWLLELPAGKLDDTDTSPRDAIEREIVEELGCTVVDVSHVAGFFTAPGFSDEYIDVFEATVAENVGVAPDGAEEVFAEVVRMPLDDALFRIAAGEISDAKTIIGLRTVEDRR</sequence>
<dbReference type="EMBL" id="UOEK01000055">
    <property type="protein sequence ID" value="VAV94257.1"/>
    <property type="molecule type" value="Genomic_DNA"/>
</dbReference>
<dbReference type="PANTHER" id="PTHR11839:SF18">
    <property type="entry name" value="NUDIX HYDROLASE DOMAIN-CONTAINING PROTEIN"/>
    <property type="match status" value="1"/>
</dbReference>
<name>A0A3B0RQ65_9ZZZZ</name>
<evidence type="ECO:0000313" key="4">
    <source>
        <dbReference type="EMBL" id="VAV94257.1"/>
    </source>
</evidence>
<protein>
    <submittedName>
        <fullName evidence="4">ADP-ribose pyrophosphatase</fullName>
        <ecNumber evidence="4">3.6.1.13</ecNumber>
    </submittedName>
</protein>
<dbReference type="GO" id="GO:0047631">
    <property type="term" value="F:ADP-ribose diphosphatase activity"/>
    <property type="evidence" value="ECO:0007669"/>
    <property type="project" value="UniProtKB-EC"/>
</dbReference>
<proteinExistence type="predicted"/>
<dbReference type="GO" id="GO:0019693">
    <property type="term" value="P:ribose phosphate metabolic process"/>
    <property type="evidence" value="ECO:0007669"/>
    <property type="project" value="TreeGrafter"/>
</dbReference>
<reference evidence="4" key="1">
    <citation type="submission" date="2018-06" db="EMBL/GenBank/DDBJ databases">
        <authorList>
            <person name="Zhirakovskaya E."/>
        </authorList>
    </citation>
    <scope>NUCLEOTIDE SEQUENCE</scope>
</reference>
<keyword evidence="2 4" id="KW-0378">Hydrolase</keyword>
<dbReference type="Pfam" id="PF00293">
    <property type="entry name" value="NUDIX"/>
    <property type="match status" value="1"/>
</dbReference>
<dbReference type="Gene3D" id="3.90.79.10">
    <property type="entry name" value="Nucleoside Triphosphate Pyrophosphohydrolase"/>
    <property type="match status" value="1"/>
</dbReference>
<organism evidence="4">
    <name type="scientific">hydrothermal vent metagenome</name>
    <dbReference type="NCBI Taxonomy" id="652676"/>
    <lineage>
        <taxon>unclassified sequences</taxon>
        <taxon>metagenomes</taxon>
        <taxon>ecological metagenomes</taxon>
    </lineage>
</organism>
<gene>
    <name evidence="4" type="ORF">MNBD_ACTINO02-282</name>
</gene>
<dbReference type="EC" id="3.6.1.13" evidence="4"/>
<dbReference type="InterPro" id="IPR015797">
    <property type="entry name" value="NUDIX_hydrolase-like_dom_sf"/>
</dbReference>
<evidence type="ECO:0000256" key="1">
    <source>
        <dbReference type="ARBA" id="ARBA00001946"/>
    </source>
</evidence>
<dbReference type="GO" id="GO:0006753">
    <property type="term" value="P:nucleoside phosphate metabolic process"/>
    <property type="evidence" value="ECO:0007669"/>
    <property type="project" value="TreeGrafter"/>
</dbReference>
<dbReference type="PANTHER" id="PTHR11839">
    <property type="entry name" value="UDP/ADP-SUGAR PYROPHOSPHATASE"/>
    <property type="match status" value="1"/>
</dbReference>
<dbReference type="CDD" id="cd03424">
    <property type="entry name" value="NUDIX_ADPRase_Nudt5_UGPPase_Nudt14"/>
    <property type="match status" value="1"/>
</dbReference>
<evidence type="ECO:0000256" key="2">
    <source>
        <dbReference type="ARBA" id="ARBA00022801"/>
    </source>
</evidence>
<dbReference type="AlphaFoldDB" id="A0A3B0RQ65"/>
<evidence type="ECO:0000259" key="3">
    <source>
        <dbReference type="PROSITE" id="PS51462"/>
    </source>
</evidence>